<evidence type="ECO:0000259" key="12">
    <source>
        <dbReference type="SMART" id="SM00984"/>
    </source>
</evidence>
<dbReference type="SUPFAM" id="SSF51735">
    <property type="entry name" value="NAD(P)-binding Rossmann-fold domains"/>
    <property type="match status" value="1"/>
</dbReference>
<dbReference type="GO" id="GO:0006065">
    <property type="term" value="P:UDP-glucuronate biosynthetic process"/>
    <property type="evidence" value="ECO:0007669"/>
    <property type="project" value="UniProtKB-UniPathway"/>
</dbReference>
<evidence type="ECO:0000256" key="4">
    <source>
        <dbReference type="ARBA" id="ARBA00023002"/>
    </source>
</evidence>
<dbReference type="InterPro" id="IPR008927">
    <property type="entry name" value="6-PGluconate_DH-like_C_sf"/>
</dbReference>
<keyword evidence="5 8" id="KW-0520">NAD</keyword>
<dbReference type="Gene3D" id="1.20.5.100">
    <property type="entry name" value="Cytochrome c1, transmembrane anchor, C-terminal"/>
    <property type="match status" value="1"/>
</dbReference>
<feature type="binding site" evidence="10">
    <location>
        <position position="205"/>
    </location>
    <ligand>
        <name>substrate</name>
    </ligand>
</feature>
<evidence type="ECO:0000256" key="10">
    <source>
        <dbReference type="PIRSR" id="PIRSR500134-2"/>
    </source>
</evidence>
<evidence type="ECO:0000256" key="11">
    <source>
        <dbReference type="PIRSR" id="PIRSR500134-3"/>
    </source>
</evidence>
<dbReference type="Pfam" id="PF03720">
    <property type="entry name" value="UDPG_MGDP_dh_C"/>
    <property type="match status" value="1"/>
</dbReference>
<dbReference type="GO" id="GO:0051287">
    <property type="term" value="F:NAD binding"/>
    <property type="evidence" value="ECO:0007669"/>
    <property type="project" value="InterPro"/>
</dbReference>
<dbReference type="Pfam" id="PF03721">
    <property type="entry name" value="UDPG_MGDP_dh_N"/>
    <property type="match status" value="1"/>
</dbReference>
<dbReference type="EMBL" id="MVIE01000027">
    <property type="protein sequence ID" value="ORB37244.1"/>
    <property type="molecule type" value="Genomic_DNA"/>
</dbReference>
<feature type="binding site" evidence="11">
    <location>
        <position position="30"/>
    </location>
    <ligand>
        <name>NAD(+)</name>
        <dbReference type="ChEBI" id="CHEBI:57540"/>
    </ligand>
</feature>
<feature type="binding site" evidence="10">
    <location>
        <begin position="250"/>
        <end position="254"/>
    </location>
    <ligand>
        <name>substrate</name>
    </ligand>
</feature>
<comment type="caution">
    <text evidence="13">The sequence shown here is derived from an EMBL/GenBank/DDBJ whole genome shotgun (WGS) entry which is preliminary data.</text>
</comment>
<dbReference type="GO" id="GO:0003979">
    <property type="term" value="F:UDP-glucose 6-dehydrogenase activity"/>
    <property type="evidence" value="ECO:0007669"/>
    <property type="project" value="UniProtKB-EC"/>
</dbReference>
<evidence type="ECO:0000256" key="8">
    <source>
        <dbReference type="PIRNR" id="PIRNR000124"/>
    </source>
</evidence>
<feature type="binding site" evidence="11">
    <location>
        <position position="86"/>
    </location>
    <ligand>
        <name>NAD(+)</name>
        <dbReference type="ChEBI" id="CHEBI:57540"/>
    </ligand>
</feature>
<comment type="similarity">
    <text evidence="2 8">Belongs to the UDP-glucose/GDP-mannose dehydrogenase family.</text>
</comment>
<evidence type="ECO:0000256" key="9">
    <source>
        <dbReference type="PIRSR" id="PIRSR500134-1"/>
    </source>
</evidence>
<evidence type="ECO:0000256" key="5">
    <source>
        <dbReference type="ARBA" id="ARBA00023027"/>
    </source>
</evidence>
<name>A0A1X0I6X0_9MYCO</name>
<protein>
    <recommendedName>
        <fullName evidence="3 8">UDP-glucose 6-dehydrogenase</fullName>
        <ecNumber evidence="3 8">1.1.1.22</ecNumber>
    </recommendedName>
</protein>
<dbReference type="Gene3D" id="3.40.50.720">
    <property type="entry name" value="NAD(P)-binding Rossmann-like Domain"/>
    <property type="match status" value="2"/>
</dbReference>
<feature type="binding site" evidence="11">
    <location>
        <position position="121"/>
    </location>
    <ligand>
        <name>NAD(+)</name>
        <dbReference type="ChEBI" id="CHEBI:57540"/>
    </ligand>
</feature>
<feature type="binding site" evidence="10">
    <location>
        <position position="327"/>
    </location>
    <ligand>
        <name>substrate</name>
    </ligand>
</feature>
<dbReference type="EC" id="1.1.1.22" evidence="3 8"/>
<dbReference type="PANTHER" id="PTHR43750:SF3">
    <property type="entry name" value="UDP-GLUCOSE 6-DEHYDROGENASE TUAD"/>
    <property type="match status" value="1"/>
</dbReference>
<evidence type="ECO:0000256" key="1">
    <source>
        <dbReference type="ARBA" id="ARBA00004701"/>
    </source>
</evidence>
<dbReference type="UniPathway" id="UPA00038">
    <property type="reaction ID" value="UER00491"/>
</dbReference>
<feature type="binding site" evidence="11">
    <location>
        <position position="35"/>
    </location>
    <ligand>
        <name>NAD(+)</name>
        <dbReference type="ChEBI" id="CHEBI:57540"/>
    </ligand>
</feature>
<evidence type="ECO:0000256" key="7">
    <source>
        <dbReference type="ARBA" id="ARBA00053241"/>
    </source>
</evidence>
<proteinExistence type="inferred from homology"/>
<dbReference type="PANTHER" id="PTHR43750">
    <property type="entry name" value="UDP-GLUCOSE 6-DEHYDROGENASE TUAD"/>
    <property type="match status" value="1"/>
</dbReference>
<dbReference type="InterPro" id="IPR036220">
    <property type="entry name" value="UDP-Glc/GDP-Man_DH_C_sf"/>
</dbReference>
<evidence type="ECO:0000313" key="14">
    <source>
        <dbReference type="Proteomes" id="UP000192513"/>
    </source>
</evidence>
<dbReference type="Proteomes" id="UP000192513">
    <property type="component" value="Unassembled WGS sequence"/>
</dbReference>
<dbReference type="GO" id="GO:0000271">
    <property type="term" value="P:polysaccharide biosynthetic process"/>
    <property type="evidence" value="ECO:0007669"/>
    <property type="project" value="InterPro"/>
</dbReference>
<evidence type="ECO:0000256" key="6">
    <source>
        <dbReference type="ARBA" id="ARBA00047473"/>
    </source>
</evidence>
<sequence length="438" mass="47889">MKITVIGSGYVGLVTGACLADSGNDVVCVDIDQAKIDQLLAGEVPIYEPRLAELIETDRENGLIDFTTDMRRGIEHGDVIFIAVPTPMGQSGAADLTHVYSAADDIGSYMDRYKVVVNKSTVPVGTADEVRAIIRSKAKHEFDVVSNPEFLKQGKAVADFMQPDRVVIGGDSKRALDIMRELYEPFLRTFHPLIVIDIRSAEMAKYAANSFLATKISFINEISNLCEKAGADISAVREAIGADKRIGYEFLFPGIGYGGSCLPKDVQALLYTGDGLGSDMRLLRAVQQVNNEQKAALVSKIVARFGGGSPTKNLQGLRIALWGLSFKPRTDDVREAPSLIIAKTLVELGALVRAFDPEGTDKAKKALGESIEYAGNMYDAVQGADALLLLTEWKQFQRPSWQRVKSAMRGQVVFDGRNIYDPARLRTEGFEYHGMGRI</sequence>
<feature type="binding site" evidence="11">
    <location>
        <position position="334"/>
    </location>
    <ligand>
        <name>NAD(+)</name>
        <dbReference type="ChEBI" id="CHEBI:57540"/>
    </ligand>
</feature>
<dbReference type="PROSITE" id="PS51257">
    <property type="entry name" value="PROKAR_LIPOPROTEIN"/>
    <property type="match status" value="1"/>
</dbReference>
<dbReference type="PIRSF" id="PIRSF000124">
    <property type="entry name" value="UDPglc_GDPman_dh"/>
    <property type="match status" value="1"/>
</dbReference>
<comment type="pathway">
    <text evidence="1">Nucleotide-sugar biosynthesis; UDP-alpha-D-glucuronate biosynthesis; UDP-alpha-D-glucuronate from UDP-alpha-D-glucose: step 1/1.</text>
</comment>
<evidence type="ECO:0000313" key="13">
    <source>
        <dbReference type="EMBL" id="ORB37244.1"/>
    </source>
</evidence>
<dbReference type="PIRSF" id="PIRSF500134">
    <property type="entry name" value="UDPglc_DH_bac"/>
    <property type="match status" value="1"/>
</dbReference>
<feature type="domain" description="UDP-glucose/GDP-mannose dehydrogenase C-terminal" evidence="12">
    <location>
        <begin position="320"/>
        <end position="422"/>
    </location>
</feature>
<evidence type="ECO:0000256" key="2">
    <source>
        <dbReference type="ARBA" id="ARBA00006601"/>
    </source>
</evidence>
<reference evidence="13 14" key="1">
    <citation type="submission" date="2017-02" db="EMBL/GenBank/DDBJ databases">
        <title>The new phylogeny of genus Mycobacterium.</title>
        <authorList>
            <person name="Tortoli E."/>
            <person name="Trovato A."/>
            <person name="Cirillo D.M."/>
        </authorList>
    </citation>
    <scope>NUCLEOTIDE SEQUENCE [LARGE SCALE GENOMIC DNA]</scope>
    <source>
        <strain evidence="13 14">DSM 45000</strain>
    </source>
</reference>
<keyword evidence="4 8" id="KW-0560">Oxidoreductase</keyword>
<dbReference type="STRING" id="590652.BST39_19270"/>
<dbReference type="SMART" id="SM00984">
    <property type="entry name" value="UDPG_MGDP_dh_C"/>
    <property type="match status" value="1"/>
</dbReference>
<dbReference type="InterPro" id="IPR028357">
    <property type="entry name" value="UDPglc_DH_bac"/>
</dbReference>
<feature type="binding site" evidence="11">
    <location>
        <position position="264"/>
    </location>
    <ligand>
        <name>NAD(+)</name>
        <dbReference type="ChEBI" id="CHEBI:57540"/>
    </ligand>
</feature>
<dbReference type="SUPFAM" id="SSF48179">
    <property type="entry name" value="6-phosphogluconate dehydrogenase C-terminal domain-like"/>
    <property type="match status" value="1"/>
</dbReference>
<dbReference type="InterPro" id="IPR001732">
    <property type="entry name" value="UDP-Glc/GDP-Man_DH_N"/>
</dbReference>
<evidence type="ECO:0000256" key="3">
    <source>
        <dbReference type="ARBA" id="ARBA00012954"/>
    </source>
</evidence>
<dbReference type="Pfam" id="PF00984">
    <property type="entry name" value="UDPG_MGDP_dh"/>
    <property type="match status" value="1"/>
</dbReference>
<dbReference type="AlphaFoldDB" id="A0A1X0I6X0"/>
<feature type="binding site" evidence="10">
    <location>
        <position position="258"/>
    </location>
    <ligand>
        <name>substrate</name>
    </ligand>
</feature>
<gene>
    <name evidence="13" type="ORF">BST39_19270</name>
</gene>
<organism evidence="13 14">
    <name type="scientific">Mycobacterium paraseoulense</name>
    <dbReference type="NCBI Taxonomy" id="590652"/>
    <lineage>
        <taxon>Bacteria</taxon>
        <taxon>Bacillati</taxon>
        <taxon>Actinomycetota</taxon>
        <taxon>Actinomycetes</taxon>
        <taxon>Mycobacteriales</taxon>
        <taxon>Mycobacteriaceae</taxon>
        <taxon>Mycobacterium</taxon>
    </lineage>
</organism>
<dbReference type="FunFam" id="1.20.5.100:FF:000001">
    <property type="entry name" value="UDP-glucose 6-dehydrogenase"/>
    <property type="match status" value="1"/>
</dbReference>
<dbReference type="InterPro" id="IPR036291">
    <property type="entry name" value="NAD(P)-bd_dom_sf"/>
</dbReference>
<feature type="active site" description="Nucleophile" evidence="9">
    <location>
        <position position="261"/>
    </location>
</feature>
<dbReference type="SUPFAM" id="SSF52413">
    <property type="entry name" value="UDP-glucose/GDP-mannose dehydrogenase C-terminal domain"/>
    <property type="match status" value="1"/>
</dbReference>
<comment type="function">
    <text evidence="7">Catalyzes the conversion of UDP-glucose into UDP-glucuronate, one of the precursors of teichuronic acid.</text>
</comment>
<keyword evidence="14" id="KW-1185">Reference proteome</keyword>
<accession>A0A1X0I6X0</accession>
<dbReference type="NCBIfam" id="TIGR03026">
    <property type="entry name" value="NDP-sugDHase"/>
    <property type="match status" value="1"/>
</dbReference>
<dbReference type="InterPro" id="IPR014026">
    <property type="entry name" value="UDP-Glc/GDP-Man_DH_dimer"/>
</dbReference>
<comment type="catalytic activity">
    <reaction evidence="6 8">
        <text>UDP-alpha-D-glucose + 2 NAD(+) + H2O = UDP-alpha-D-glucuronate + 2 NADH + 3 H(+)</text>
        <dbReference type="Rhea" id="RHEA:23596"/>
        <dbReference type="ChEBI" id="CHEBI:15377"/>
        <dbReference type="ChEBI" id="CHEBI:15378"/>
        <dbReference type="ChEBI" id="CHEBI:57540"/>
        <dbReference type="ChEBI" id="CHEBI:57945"/>
        <dbReference type="ChEBI" id="CHEBI:58052"/>
        <dbReference type="ChEBI" id="CHEBI:58885"/>
        <dbReference type="EC" id="1.1.1.22"/>
    </reaction>
</comment>
<dbReference type="InterPro" id="IPR014027">
    <property type="entry name" value="UDP-Glc/GDP-Man_DH_C"/>
</dbReference>
<dbReference type="InterPro" id="IPR017476">
    <property type="entry name" value="UDP-Glc/GDP-Man"/>
</dbReference>